<dbReference type="Proteomes" id="UP001228504">
    <property type="component" value="Unassembled WGS sequence"/>
</dbReference>
<gene>
    <name evidence="2" type="ORF">J2S18_002703</name>
</gene>
<dbReference type="InterPro" id="IPR009057">
    <property type="entry name" value="Homeodomain-like_sf"/>
</dbReference>
<evidence type="ECO:0000313" key="3">
    <source>
        <dbReference type="Proteomes" id="UP001228504"/>
    </source>
</evidence>
<evidence type="ECO:0000313" key="2">
    <source>
        <dbReference type="EMBL" id="MDQ0150733.1"/>
    </source>
</evidence>
<dbReference type="Pfam" id="PF13556">
    <property type="entry name" value="HTH_30"/>
    <property type="match status" value="1"/>
</dbReference>
<reference evidence="2 3" key="1">
    <citation type="submission" date="2023-07" db="EMBL/GenBank/DDBJ databases">
        <title>Genomic Encyclopedia of Type Strains, Phase IV (KMG-IV): sequencing the most valuable type-strain genomes for metagenomic binning, comparative biology and taxonomic classification.</title>
        <authorList>
            <person name="Goeker M."/>
        </authorList>
    </citation>
    <scope>NUCLEOTIDE SEQUENCE [LARGE SCALE GENOMIC DNA]</scope>
    <source>
        <strain evidence="2 3">DSM 20694</strain>
    </source>
</reference>
<dbReference type="InterPro" id="IPR051448">
    <property type="entry name" value="CdaR-like_regulators"/>
</dbReference>
<dbReference type="InterPro" id="IPR025736">
    <property type="entry name" value="PucR_C-HTH_dom"/>
</dbReference>
<sequence length="321" mass="38309">MNSFHSFLEDIYLSTNMPFIIKIDGKEVFKSIDNESLINDEIIANVVEIKNRKVSIIILKKDENCINLLKYLIKDRIKKIFDSDKNLIKKLLNGEEIDNSTLKKEIPFLKEKFYVINVYVEKDKLIESNNLIKELYLDRKIVNLIFKDSILLMGNFKEIEEHVESLRESIESNMYLKCYIAYKKVNDFQELRDAFLINKYKINLSIKYNLEKYILGEKDLIFESVIDKVDKSFKIRILDDIKLDFSKLDDELIRTIDILYKSDINLSKASKMLYIHRNTLIYRIEKIEKITSFDLRNFNDSVIFKILFCIYKEYNRSKIDM</sequence>
<dbReference type="InterPro" id="IPR042070">
    <property type="entry name" value="PucR_C-HTH_sf"/>
</dbReference>
<name>A0ABT9UWP7_9FIRM</name>
<dbReference type="Gene3D" id="1.10.10.2840">
    <property type="entry name" value="PucR C-terminal helix-turn-helix domain"/>
    <property type="match status" value="1"/>
</dbReference>
<proteinExistence type="predicted"/>
<dbReference type="PANTHER" id="PTHR33744">
    <property type="entry name" value="CARBOHYDRATE DIACID REGULATOR"/>
    <property type="match status" value="1"/>
</dbReference>
<keyword evidence="3" id="KW-1185">Reference proteome</keyword>
<comment type="caution">
    <text evidence="2">The sequence shown here is derived from an EMBL/GenBank/DDBJ whole genome shotgun (WGS) entry which is preliminary data.</text>
</comment>
<dbReference type="RefSeq" id="WP_307487483.1">
    <property type="nucleotide sequence ID" value="NZ_JAUSUF010000012.1"/>
</dbReference>
<accession>A0ABT9UWP7</accession>
<dbReference type="PANTHER" id="PTHR33744:SF15">
    <property type="entry name" value="CARBOHYDRATE DIACID REGULATOR"/>
    <property type="match status" value="1"/>
</dbReference>
<dbReference type="EMBL" id="JAUSUF010000012">
    <property type="protein sequence ID" value="MDQ0150733.1"/>
    <property type="molecule type" value="Genomic_DNA"/>
</dbReference>
<evidence type="ECO:0000259" key="1">
    <source>
        <dbReference type="Pfam" id="PF13556"/>
    </source>
</evidence>
<dbReference type="SUPFAM" id="SSF46689">
    <property type="entry name" value="Homeodomain-like"/>
    <property type="match status" value="1"/>
</dbReference>
<organism evidence="2 3">
    <name type="scientific">Eubacterium multiforme</name>
    <dbReference type="NCBI Taxonomy" id="83339"/>
    <lineage>
        <taxon>Bacteria</taxon>
        <taxon>Bacillati</taxon>
        <taxon>Bacillota</taxon>
        <taxon>Clostridia</taxon>
        <taxon>Eubacteriales</taxon>
        <taxon>Eubacteriaceae</taxon>
        <taxon>Eubacterium</taxon>
    </lineage>
</organism>
<protein>
    <submittedName>
        <fullName evidence="2">Sugar diacid utilization regulator</fullName>
    </submittedName>
</protein>
<feature type="domain" description="PucR C-terminal helix-turn-helix" evidence="1">
    <location>
        <begin position="252"/>
        <end position="302"/>
    </location>
</feature>